<dbReference type="Gene3D" id="1.20.910.10">
    <property type="entry name" value="Heme oxygenase-like"/>
    <property type="match status" value="1"/>
</dbReference>
<dbReference type="InterPro" id="IPR004305">
    <property type="entry name" value="Thiaminase-2/PQQC"/>
</dbReference>
<reference evidence="2 3" key="1">
    <citation type="submission" date="2012-11" db="EMBL/GenBank/DDBJ databases">
        <title>Whole genome sequence of Gluconacetobacter europaeus NBRC3261.</title>
        <authorList>
            <person name="Azuma Y."/>
            <person name="Higashiura N."/>
            <person name="Hirakawa H."/>
            <person name="Matsushita K."/>
        </authorList>
    </citation>
    <scope>NUCLEOTIDE SEQUENCE [LARGE SCALE GENOMIC DNA]</scope>
    <source>
        <strain evidence="2 3">NBRC 3261</strain>
    </source>
</reference>
<name>A0A0D6PZX7_KOMEU</name>
<dbReference type="EMBL" id="BANI01000054">
    <property type="protein sequence ID" value="GAN96280.1"/>
    <property type="molecule type" value="Genomic_DNA"/>
</dbReference>
<evidence type="ECO:0000313" key="3">
    <source>
        <dbReference type="Proteomes" id="UP000032675"/>
    </source>
</evidence>
<sequence length="234" mass="26141">MTGEWHAERDWPLLTQGLAGRLRQDCMKQWLDFVEHPFVHGVANGTLAEGAFRNFLIQDYLYLIQYARACALLVHKSDTLAAMRHAAGLLSGILDTELSMHVGYCRQWGIGESALEQAEESIELLAYSRFILDRAQTGDMLDLLVTLAPCLIGYAEVGARLHASPRTLREGNPYWSWIALYGGGDYTALVEDGIRRLDEVGAACGAQARYPSLLREFTTAVRLETVFWTTARSD</sequence>
<accession>A0A0D6PZX7</accession>
<dbReference type="SUPFAM" id="SSF48613">
    <property type="entry name" value="Heme oxygenase-like"/>
    <property type="match status" value="1"/>
</dbReference>
<proteinExistence type="predicted"/>
<protein>
    <submittedName>
        <fullName evidence="2">Transcriptional regulator TenA</fullName>
    </submittedName>
</protein>
<dbReference type="Pfam" id="PF03070">
    <property type="entry name" value="TENA_THI-4"/>
    <property type="match status" value="1"/>
</dbReference>
<evidence type="ECO:0000313" key="2">
    <source>
        <dbReference type="EMBL" id="GAN96280.1"/>
    </source>
</evidence>
<feature type="domain" description="Thiaminase-2/PQQC" evidence="1">
    <location>
        <begin position="29"/>
        <end position="232"/>
    </location>
</feature>
<dbReference type="PANTHER" id="PTHR43198:SF2">
    <property type="entry name" value="SI:CH1073-67J19.1-RELATED"/>
    <property type="match status" value="1"/>
</dbReference>
<dbReference type="InterPro" id="IPR016084">
    <property type="entry name" value="Haem_Oase-like_multi-hlx"/>
</dbReference>
<dbReference type="PANTHER" id="PTHR43198">
    <property type="entry name" value="BIFUNCTIONAL TH2 PROTEIN"/>
    <property type="match status" value="1"/>
</dbReference>
<dbReference type="AlphaFoldDB" id="A0A0D6PZX7"/>
<organism evidence="2 3">
    <name type="scientific">Komagataeibacter europaeus NBRC 3261</name>
    <dbReference type="NCBI Taxonomy" id="1234669"/>
    <lineage>
        <taxon>Bacteria</taxon>
        <taxon>Pseudomonadati</taxon>
        <taxon>Pseudomonadota</taxon>
        <taxon>Alphaproteobacteria</taxon>
        <taxon>Acetobacterales</taxon>
        <taxon>Acetobacteraceae</taxon>
        <taxon>Komagataeibacter</taxon>
    </lineage>
</organism>
<dbReference type="InterPro" id="IPR050967">
    <property type="entry name" value="Thiamine_Salvage_TenA"/>
</dbReference>
<dbReference type="GO" id="GO:0005829">
    <property type="term" value="C:cytosol"/>
    <property type="evidence" value="ECO:0007669"/>
    <property type="project" value="TreeGrafter"/>
</dbReference>
<dbReference type="Proteomes" id="UP000032675">
    <property type="component" value="Unassembled WGS sequence"/>
</dbReference>
<gene>
    <name evidence="2" type="ORF">Geu3261_0060_002</name>
</gene>
<dbReference type="RefSeq" id="WP_010506979.1">
    <property type="nucleotide sequence ID" value="NZ_BANI01000054.1"/>
</dbReference>
<evidence type="ECO:0000259" key="1">
    <source>
        <dbReference type="Pfam" id="PF03070"/>
    </source>
</evidence>
<dbReference type="CDD" id="cd19367">
    <property type="entry name" value="TenA_C_ScTHI20-like"/>
    <property type="match status" value="1"/>
</dbReference>
<comment type="caution">
    <text evidence="2">The sequence shown here is derived from an EMBL/GenBank/DDBJ whole genome shotgun (WGS) entry which is preliminary data.</text>
</comment>